<protein>
    <recommendedName>
        <fullName evidence="6">Malate dehydrogenase 1B</fullName>
    </recommendedName>
</protein>
<evidence type="ECO:0000256" key="2">
    <source>
        <dbReference type="SAM" id="MobiDB-lite"/>
    </source>
</evidence>
<proteinExistence type="predicted"/>
<evidence type="ECO:0000313" key="4">
    <source>
        <dbReference type="EMBL" id="KAJ8778893.1"/>
    </source>
</evidence>
<name>A0AB34GG20_ESCRO</name>
<dbReference type="GO" id="GO:0016615">
    <property type="term" value="F:malate dehydrogenase activity"/>
    <property type="evidence" value="ECO:0007669"/>
    <property type="project" value="InterPro"/>
</dbReference>
<dbReference type="SUPFAM" id="SSF56327">
    <property type="entry name" value="LDH C-terminal domain-like"/>
    <property type="match status" value="1"/>
</dbReference>
<evidence type="ECO:0000256" key="1">
    <source>
        <dbReference type="ARBA" id="ARBA00023002"/>
    </source>
</evidence>
<dbReference type="InterPro" id="IPR015955">
    <property type="entry name" value="Lactate_DH/Glyco_Ohase_4_C"/>
</dbReference>
<organism evidence="4 5">
    <name type="scientific">Eschrichtius robustus</name>
    <name type="common">California gray whale</name>
    <name type="synonym">Eschrichtius gibbosus</name>
    <dbReference type="NCBI Taxonomy" id="9764"/>
    <lineage>
        <taxon>Eukaryota</taxon>
        <taxon>Metazoa</taxon>
        <taxon>Chordata</taxon>
        <taxon>Craniata</taxon>
        <taxon>Vertebrata</taxon>
        <taxon>Euteleostomi</taxon>
        <taxon>Mammalia</taxon>
        <taxon>Eutheria</taxon>
        <taxon>Laurasiatheria</taxon>
        <taxon>Artiodactyla</taxon>
        <taxon>Whippomorpha</taxon>
        <taxon>Cetacea</taxon>
        <taxon>Mysticeti</taxon>
        <taxon>Eschrichtiidae</taxon>
        <taxon>Eschrichtius</taxon>
    </lineage>
</organism>
<dbReference type="AlphaFoldDB" id="A0AB34GG20"/>
<keyword evidence="5" id="KW-1185">Reference proteome</keyword>
<feature type="compositionally biased region" description="Basic and acidic residues" evidence="2">
    <location>
        <begin position="94"/>
        <end position="107"/>
    </location>
</feature>
<dbReference type="GO" id="GO:0006108">
    <property type="term" value="P:malate metabolic process"/>
    <property type="evidence" value="ECO:0007669"/>
    <property type="project" value="InterPro"/>
</dbReference>
<accession>A0AB34GG20</accession>
<dbReference type="PANTHER" id="PTHR23382">
    <property type="entry name" value="MALATE DEHYDROGENASE"/>
    <property type="match status" value="1"/>
</dbReference>
<dbReference type="Proteomes" id="UP001159641">
    <property type="component" value="Unassembled WGS sequence"/>
</dbReference>
<sequence length="107" mass="12172">MFCFALCLLPAGQFGIPEGIVFSMPVKFENGTWVVLTDLEDIEISEQIMTRMTSDLIQEKLVALGELIHFQPYQSETDLAKEDEKTTLPTTNDSQEHWKVSDGRYIT</sequence>
<dbReference type="GO" id="GO:0016616">
    <property type="term" value="F:oxidoreductase activity, acting on the CH-OH group of donors, NAD or NADP as acceptor"/>
    <property type="evidence" value="ECO:0007669"/>
    <property type="project" value="InterPro"/>
</dbReference>
<comment type="caution">
    <text evidence="4">The sequence shown here is derived from an EMBL/GenBank/DDBJ whole genome shotgun (WGS) entry which is preliminary data.</text>
</comment>
<dbReference type="Gene3D" id="3.90.110.10">
    <property type="entry name" value="Lactate dehydrogenase/glycoside hydrolase, family 4, C-terminal"/>
    <property type="match status" value="1"/>
</dbReference>
<keyword evidence="1" id="KW-0560">Oxidoreductase</keyword>
<evidence type="ECO:0000313" key="5">
    <source>
        <dbReference type="Proteomes" id="UP001159641"/>
    </source>
</evidence>
<reference evidence="4 5" key="1">
    <citation type="submission" date="2022-11" db="EMBL/GenBank/DDBJ databases">
        <title>Whole genome sequence of Eschrichtius robustus ER-17-0199.</title>
        <authorList>
            <person name="Bruniche-Olsen A."/>
            <person name="Black A.N."/>
            <person name="Fields C.J."/>
            <person name="Walden K."/>
            <person name="Dewoody J.A."/>
        </authorList>
    </citation>
    <scope>NUCLEOTIDE SEQUENCE [LARGE SCALE GENOMIC DNA]</scope>
    <source>
        <strain evidence="4">ER-17-0199</strain>
        <tissue evidence="4">Blubber</tissue>
    </source>
</reference>
<dbReference type="InterPro" id="IPR010945">
    <property type="entry name" value="Malate_DH_type2"/>
</dbReference>
<feature type="chain" id="PRO_5044266269" description="Malate dehydrogenase 1B" evidence="3">
    <location>
        <begin position="16"/>
        <end position="107"/>
    </location>
</feature>
<gene>
    <name evidence="4" type="ORF">J1605_013127</name>
</gene>
<feature type="region of interest" description="Disordered" evidence="2">
    <location>
        <begin position="78"/>
        <end position="107"/>
    </location>
</feature>
<feature type="signal peptide" evidence="3">
    <location>
        <begin position="1"/>
        <end position="15"/>
    </location>
</feature>
<keyword evidence="3" id="KW-0732">Signal</keyword>
<evidence type="ECO:0008006" key="6">
    <source>
        <dbReference type="Google" id="ProtNLM"/>
    </source>
</evidence>
<dbReference type="EMBL" id="JAIQCJ010002233">
    <property type="protein sequence ID" value="KAJ8778893.1"/>
    <property type="molecule type" value="Genomic_DNA"/>
</dbReference>
<evidence type="ECO:0000256" key="3">
    <source>
        <dbReference type="SAM" id="SignalP"/>
    </source>
</evidence>